<dbReference type="Proteomes" id="UP000187550">
    <property type="component" value="Unassembled WGS sequence"/>
</dbReference>
<dbReference type="InterPro" id="IPR050902">
    <property type="entry name" value="ABC_Transporter_SBP"/>
</dbReference>
<evidence type="ECO:0000256" key="4">
    <source>
        <dbReference type="SAM" id="MobiDB-lite"/>
    </source>
</evidence>
<dbReference type="Pfam" id="PF01497">
    <property type="entry name" value="Peripla_BP_2"/>
    <property type="match status" value="1"/>
</dbReference>
<comment type="similarity">
    <text evidence="1">Belongs to the bacterial solute-binding protein 8 family.</text>
</comment>
<dbReference type="NCBIfam" id="NF038402">
    <property type="entry name" value="TroA_like"/>
    <property type="match status" value="1"/>
</dbReference>
<feature type="signal peptide" evidence="5">
    <location>
        <begin position="1"/>
        <end position="28"/>
    </location>
</feature>
<gene>
    <name evidence="7" type="ORF">SAMN05428946_0548</name>
</gene>
<dbReference type="InterPro" id="IPR054828">
    <property type="entry name" value="Vit_B12_bind_prot"/>
</dbReference>
<keyword evidence="3" id="KW-0175">Coiled coil</keyword>
<protein>
    <submittedName>
        <fullName evidence="7">Iron complex transport system substrate-binding protein</fullName>
    </submittedName>
</protein>
<dbReference type="FunFam" id="3.40.50.1980:FF:000035">
    <property type="entry name" value="Iron ABC transporter substrate-binding protein"/>
    <property type="match status" value="1"/>
</dbReference>
<feature type="compositionally biased region" description="Basic and acidic residues" evidence="4">
    <location>
        <begin position="33"/>
        <end position="47"/>
    </location>
</feature>
<organism evidence="7 8">
    <name type="scientific">Edaphobacillus lindanitolerans</name>
    <dbReference type="NCBI Taxonomy" id="550447"/>
    <lineage>
        <taxon>Bacteria</taxon>
        <taxon>Bacillati</taxon>
        <taxon>Bacillota</taxon>
        <taxon>Bacilli</taxon>
        <taxon>Bacillales</taxon>
        <taxon>Bacillaceae</taxon>
        <taxon>Edaphobacillus</taxon>
    </lineage>
</organism>
<feature type="region of interest" description="Disordered" evidence="4">
    <location>
        <begin position="325"/>
        <end position="345"/>
    </location>
</feature>
<evidence type="ECO:0000313" key="8">
    <source>
        <dbReference type="Proteomes" id="UP000187550"/>
    </source>
</evidence>
<reference evidence="8" key="1">
    <citation type="submission" date="2017-01" db="EMBL/GenBank/DDBJ databases">
        <authorList>
            <person name="Varghese N."/>
            <person name="Submissions S."/>
        </authorList>
    </citation>
    <scope>NUCLEOTIDE SEQUENCE [LARGE SCALE GENOMIC DNA]</scope>
    <source>
        <strain evidence="8">MNA4</strain>
    </source>
</reference>
<dbReference type="AlphaFoldDB" id="A0A1U7PHV1"/>
<evidence type="ECO:0000259" key="6">
    <source>
        <dbReference type="PROSITE" id="PS50983"/>
    </source>
</evidence>
<evidence type="ECO:0000313" key="7">
    <source>
        <dbReference type="EMBL" id="SIT69935.1"/>
    </source>
</evidence>
<dbReference type="PANTHER" id="PTHR30535">
    <property type="entry name" value="VITAMIN B12-BINDING PROTEIN"/>
    <property type="match status" value="1"/>
</dbReference>
<dbReference type="PROSITE" id="PS50983">
    <property type="entry name" value="FE_B12_PBP"/>
    <property type="match status" value="1"/>
</dbReference>
<evidence type="ECO:0000256" key="5">
    <source>
        <dbReference type="SAM" id="SignalP"/>
    </source>
</evidence>
<evidence type="ECO:0000256" key="1">
    <source>
        <dbReference type="ARBA" id="ARBA00008814"/>
    </source>
</evidence>
<dbReference type="STRING" id="550447.SAMN05428946_0548"/>
<dbReference type="GO" id="GO:0071281">
    <property type="term" value="P:cellular response to iron ion"/>
    <property type="evidence" value="ECO:0007669"/>
    <property type="project" value="TreeGrafter"/>
</dbReference>
<accession>A0A1U7PHV1</accession>
<evidence type="ECO:0000256" key="2">
    <source>
        <dbReference type="ARBA" id="ARBA00022729"/>
    </source>
</evidence>
<dbReference type="SUPFAM" id="SSF53807">
    <property type="entry name" value="Helical backbone' metal receptor"/>
    <property type="match status" value="1"/>
</dbReference>
<dbReference type="CDD" id="cd01143">
    <property type="entry name" value="YvrC"/>
    <property type="match status" value="1"/>
</dbReference>
<dbReference type="InterPro" id="IPR002491">
    <property type="entry name" value="ABC_transptr_periplasmic_BD"/>
</dbReference>
<name>A0A1U7PHV1_9BACI</name>
<feature type="compositionally biased region" description="Acidic residues" evidence="4">
    <location>
        <begin position="334"/>
        <end position="345"/>
    </location>
</feature>
<keyword evidence="8" id="KW-1185">Reference proteome</keyword>
<dbReference type="PROSITE" id="PS51257">
    <property type="entry name" value="PROKAR_LIPOPROTEIN"/>
    <property type="match status" value="1"/>
</dbReference>
<feature type="chain" id="PRO_5012662609" evidence="5">
    <location>
        <begin position="29"/>
        <end position="345"/>
    </location>
</feature>
<dbReference type="EMBL" id="FTPL01000001">
    <property type="protein sequence ID" value="SIT69935.1"/>
    <property type="molecule type" value="Genomic_DNA"/>
</dbReference>
<feature type="domain" description="Fe/B12 periplasmic-binding" evidence="6">
    <location>
        <begin position="73"/>
        <end position="325"/>
    </location>
</feature>
<sequence length="345" mass="37540">MSNRWMKWLAVFLAALLLTACGSGKDNANEPQMKQEEGTADKQDDNPSGKQAFPVTETDAVGNEITLDKQPEKIVSMIPSNTEILFAVGAGDTVVGVGDYDDYPAEVQDIEKIGGQEFNVEKIIGLAPDIVFAHESALSMGEEGLQQLRDAGLTVFVVKNAADFDETYSTIGQIGKLTGHEDKAEEIVEDMKAKVAEIEEKAKDVKEEKKVFVETSPAPEIYTPGSGTFMQQFLDMIHAENVAGDQEGWVMMDPEEIVNRNPDVIMVMYGDDSAVDAVYERDGFGAVSAIKEKEVVRVDENTTSRTGPRLADGLEAVAKAVYPEIFGDGQGDVQNDDEDEEDQAA</sequence>
<proteinExistence type="inferred from homology"/>
<evidence type="ECO:0000256" key="3">
    <source>
        <dbReference type="SAM" id="Coils"/>
    </source>
</evidence>
<keyword evidence="2 5" id="KW-0732">Signal</keyword>
<dbReference type="Gene3D" id="3.40.50.1980">
    <property type="entry name" value="Nitrogenase molybdenum iron protein domain"/>
    <property type="match status" value="2"/>
</dbReference>
<feature type="coiled-coil region" evidence="3">
    <location>
        <begin position="181"/>
        <end position="215"/>
    </location>
</feature>
<dbReference type="RefSeq" id="WP_076756819.1">
    <property type="nucleotide sequence ID" value="NZ_FTPL01000001.1"/>
</dbReference>
<dbReference type="PANTHER" id="PTHR30535:SF34">
    <property type="entry name" value="MOLYBDATE-BINDING PROTEIN MOLA"/>
    <property type="match status" value="1"/>
</dbReference>
<dbReference type="OrthoDB" id="9816357at2"/>
<feature type="region of interest" description="Disordered" evidence="4">
    <location>
        <begin position="27"/>
        <end position="59"/>
    </location>
</feature>